<dbReference type="EMBL" id="AJWZ01009006">
    <property type="protein sequence ID" value="EKC52529.1"/>
    <property type="molecule type" value="Genomic_DNA"/>
</dbReference>
<dbReference type="GO" id="GO:0005886">
    <property type="term" value="C:plasma membrane"/>
    <property type="evidence" value="ECO:0007669"/>
    <property type="project" value="InterPro"/>
</dbReference>
<keyword evidence="3" id="KW-1133">Transmembrane helix</keyword>
<dbReference type="PANTHER" id="PTHR36985">
    <property type="entry name" value="TRANSLOCATION AND ASSEMBLY MODULE SUBUNIT TAMB"/>
    <property type="match status" value="1"/>
</dbReference>
<dbReference type="AlphaFoldDB" id="K1SAU3"/>
<evidence type="ECO:0000256" key="3">
    <source>
        <dbReference type="ARBA" id="ARBA00022989"/>
    </source>
</evidence>
<keyword evidence="4" id="KW-0472">Membrane</keyword>
<feature type="non-terminal residue" evidence="6">
    <location>
        <position position="217"/>
    </location>
</feature>
<feature type="domain" description="Translocation and assembly module TamB C-terminal" evidence="5">
    <location>
        <begin position="89"/>
        <end position="205"/>
    </location>
</feature>
<dbReference type="GO" id="GO:0009306">
    <property type="term" value="P:protein secretion"/>
    <property type="evidence" value="ECO:0007669"/>
    <property type="project" value="InterPro"/>
</dbReference>
<dbReference type="PANTHER" id="PTHR36985:SF1">
    <property type="entry name" value="TRANSLOCATION AND ASSEMBLY MODULE SUBUNIT TAMB"/>
    <property type="match status" value="1"/>
</dbReference>
<comment type="subcellular location">
    <subcellularLocation>
        <location evidence="1">Membrane</location>
        <topology evidence="1">Single-pass membrane protein</topology>
    </subcellularLocation>
</comment>
<dbReference type="Pfam" id="PF04357">
    <property type="entry name" value="TamB"/>
    <property type="match status" value="1"/>
</dbReference>
<gene>
    <name evidence="6" type="ORF">OBE_13042</name>
</gene>
<accession>K1SAU3</accession>
<name>K1SAU3_9ZZZZ</name>
<organism evidence="6">
    <name type="scientific">human gut metagenome</name>
    <dbReference type="NCBI Taxonomy" id="408170"/>
    <lineage>
        <taxon>unclassified sequences</taxon>
        <taxon>metagenomes</taxon>
        <taxon>organismal metagenomes</taxon>
    </lineage>
</organism>
<evidence type="ECO:0000256" key="4">
    <source>
        <dbReference type="ARBA" id="ARBA00023136"/>
    </source>
</evidence>
<evidence type="ECO:0000256" key="1">
    <source>
        <dbReference type="ARBA" id="ARBA00004167"/>
    </source>
</evidence>
<proteinExistence type="predicted"/>
<comment type="caution">
    <text evidence="6">The sequence shown here is derived from an EMBL/GenBank/DDBJ whole genome shotgun (WGS) entry which is preliminary data.</text>
</comment>
<evidence type="ECO:0000313" key="6">
    <source>
        <dbReference type="EMBL" id="EKC52529.1"/>
    </source>
</evidence>
<sequence>MRPNARSRGCRYSASTPSSPADLLRLAGTLHGRIRMYGEPEAPRFDGGISFAQAQFRVPMIGTTFRLAGDTVRLDGRRVAFDRFTLLAPNGRPFTIDGTVDLTDLARTTADLQLRASDFQFLDVARKQRTAVYGTGYLDLNASVRGPLDALTVRGRLALLRGTELTYVMQDSPTEIRNESQDVVTFVSFRDETQEPAPETEAAPVRIGGMDLQLEID</sequence>
<protein>
    <recommendedName>
        <fullName evidence="5">Translocation and assembly module TamB C-terminal domain-containing protein</fullName>
    </recommendedName>
</protein>
<dbReference type="InterPro" id="IPR007452">
    <property type="entry name" value="TamB_C"/>
</dbReference>
<evidence type="ECO:0000259" key="5">
    <source>
        <dbReference type="Pfam" id="PF04357"/>
    </source>
</evidence>
<evidence type="ECO:0000256" key="2">
    <source>
        <dbReference type="ARBA" id="ARBA00022692"/>
    </source>
</evidence>
<reference evidence="6" key="1">
    <citation type="journal article" date="2013" name="Environ. Microbiol.">
        <title>Microbiota from the distal guts of lean and obese adolescents exhibit partial functional redundancy besides clear differences in community structure.</title>
        <authorList>
            <person name="Ferrer M."/>
            <person name="Ruiz A."/>
            <person name="Lanza F."/>
            <person name="Haange S.B."/>
            <person name="Oberbach A."/>
            <person name="Till H."/>
            <person name="Bargiela R."/>
            <person name="Campoy C."/>
            <person name="Segura M.T."/>
            <person name="Richter M."/>
            <person name="von Bergen M."/>
            <person name="Seifert J."/>
            <person name="Suarez A."/>
        </authorList>
    </citation>
    <scope>NUCLEOTIDE SEQUENCE</scope>
</reference>
<keyword evidence="2" id="KW-0812">Transmembrane</keyword>